<feature type="compositionally biased region" description="Gly residues" evidence="1">
    <location>
        <begin position="41"/>
        <end position="52"/>
    </location>
</feature>
<dbReference type="EMBL" id="PRDS01000004">
    <property type="protein sequence ID" value="PPB80872.1"/>
    <property type="molecule type" value="Genomic_DNA"/>
</dbReference>
<protein>
    <submittedName>
        <fullName evidence="3">Uncharacterized protein</fullName>
    </submittedName>
</protein>
<evidence type="ECO:0000313" key="4">
    <source>
        <dbReference type="Proteomes" id="UP000239736"/>
    </source>
</evidence>
<name>A0A2S5JHD8_9RHOB</name>
<dbReference type="Proteomes" id="UP000239736">
    <property type="component" value="Unassembled WGS sequence"/>
</dbReference>
<evidence type="ECO:0000256" key="1">
    <source>
        <dbReference type="SAM" id="MobiDB-lite"/>
    </source>
</evidence>
<dbReference type="RefSeq" id="WP_104070607.1">
    <property type="nucleotide sequence ID" value="NZ_PRDS01000004.1"/>
</dbReference>
<dbReference type="AlphaFoldDB" id="A0A2S5JHD8"/>
<feature type="chain" id="PRO_5015617324" evidence="2">
    <location>
        <begin position="37"/>
        <end position="291"/>
    </location>
</feature>
<feature type="compositionally biased region" description="Basic and acidic residues" evidence="1">
    <location>
        <begin position="53"/>
        <end position="86"/>
    </location>
</feature>
<keyword evidence="2" id="KW-0732">Signal</keyword>
<gene>
    <name evidence="3" type="ORF">LV82_01605</name>
</gene>
<feature type="signal peptide" evidence="2">
    <location>
        <begin position="1"/>
        <end position="36"/>
    </location>
</feature>
<feature type="region of interest" description="Disordered" evidence="1">
    <location>
        <begin position="36"/>
        <end position="113"/>
    </location>
</feature>
<organism evidence="3 4">
    <name type="scientific">Albidovulum inexpectatum</name>
    <dbReference type="NCBI Taxonomy" id="196587"/>
    <lineage>
        <taxon>Bacteria</taxon>
        <taxon>Pseudomonadati</taxon>
        <taxon>Pseudomonadota</taxon>
        <taxon>Alphaproteobacteria</taxon>
        <taxon>Rhodobacterales</taxon>
        <taxon>Paracoccaceae</taxon>
        <taxon>Albidovulum</taxon>
    </lineage>
</organism>
<evidence type="ECO:0000256" key="2">
    <source>
        <dbReference type="SAM" id="SignalP"/>
    </source>
</evidence>
<accession>A0A2S5JHD8</accession>
<keyword evidence="4" id="KW-1185">Reference proteome</keyword>
<reference evidence="3 4" key="1">
    <citation type="submission" date="2018-01" db="EMBL/GenBank/DDBJ databases">
        <title>Genomic Encyclopedia of Archaeal and Bacterial Type Strains, Phase II (KMG-II): from individual species to whole genera.</title>
        <authorList>
            <person name="Goeker M."/>
        </authorList>
    </citation>
    <scope>NUCLEOTIDE SEQUENCE [LARGE SCALE GENOMIC DNA]</scope>
    <source>
        <strain evidence="3 4">DSM 12048</strain>
    </source>
</reference>
<proteinExistence type="predicted"/>
<evidence type="ECO:0000313" key="3">
    <source>
        <dbReference type="EMBL" id="PPB80872.1"/>
    </source>
</evidence>
<comment type="caution">
    <text evidence="3">The sequence shown here is derived from an EMBL/GenBank/DDBJ whole genome shotgun (WGS) entry which is preliminary data.</text>
</comment>
<dbReference type="OrthoDB" id="7870805at2"/>
<sequence>MTRKTKSVLQAACIAAATLASTALIITLATPVAVHAKGNEGKGGGNGGGNGKGADRDRGGDRGSRSDRGNGARSERPAKPVREVRPAKPSAPGQAGKSSTVTEAAPLHPSEKGKWNAANANQAALDAHIRNQNFNGTIGALAQYQLAARAAAGEELTEAELAALDGFIPDPDPVQIDTELAALLNEGATEGDPIYSVESGVVSCVANCDGIDLEAVQAIADAEAARLAEDSQQAALDEFLTASEARIVEESNKSLSPERAEDLLDELAGALGVSRAGADAEDDVTSAAATE</sequence>